<dbReference type="EMBL" id="CP000157">
    <property type="protein sequence ID" value="ABC62528.1"/>
    <property type="molecule type" value="Genomic_DNA"/>
</dbReference>
<evidence type="ECO:0000256" key="1">
    <source>
        <dbReference type="ARBA" id="ARBA00004167"/>
    </source>
</evidence>
<evidence type="ECO:0000313" key="8">
    <source>
        <dbReference type="EMBL" id="ABC62528.1"/>
    </source>
</evidence>
<feature type="domain" description="TonB C-terminal" evidence="7">
    <location>
        <begin position="132"/>
        <end position="225"/>
    </location>
</feature>
<dbReference type="AlphaFoldDB" id="Q2NCR3"/>
<dbReference type="eggNOG" id="COG0810">
    <property type="taxonomic scope" value="Bacteria"/>
</dbReference>
<evidence type="ECO:0000256" key="3">
    <source>
        <dbReference type="ARBA" id="ARBA00022989"/>
    </source>
</evidence>
<evidence type="ECO:0000313" key="9">
    <source>
        <dbReference type="Proteomes" id="UP000008808"/>
    </source>
</evidence>
<dbReference type="GO" id="GO:0055085">
    <property type="term" value="P:transmembrane transport"/>
    <property type="evidence" value="ECO:0007669"/>
    <property type="project" value="InterPro"/>
</dbReference>
<comment type="subcellular location">
    <subcellularLocation>
        <location evidence="1">Membrane</location>
        <topology evidence="1">Single-pass membrane protein</topology>
    </subcellularLocation>
</comment>
<dbReference type="NCBIfam" id="TIGR01352">
    <property type="entry name" value="tonB_Cterm"/>
    <property type="match status" value="1"/>
</dbReference>
<keyword evidence="3 6" id="KW-1133">Transmembrane helix</keyword>
<gene>
    <name evidence="8" type="ordered locus">ELI_02180</name>
</gene>
<dbReference type="InterPro" id="IPR037682">
    <property type="entry name" value="TonB_C"/>
</dbReference>
<dbReference type="RefSeq" id="WP_011413404.1">
    <property type="nucleotide sequence ID" value="NC_007722.1"/>
</dbReference>
<dbReference type="STRING" id="314225.ELI_02180"/>
<dbReference type="Proteomes" id="UP000008808">
    <property type="component" value="Chromosome"/>
</dbReference>
<evidence type="ECO:0000256" key="4">
    <source>
        <dbReference type="ARBA" id="ARBA00023136"/>
    </source>
</evidence>
<feature type="transmembrane region" description="Helical" evidence="6">
    <location>
        <begin position="12"/>
        <end position="35"/>
    </location>
</feature>
<dbReference type="SUPFAM" id="SSF74653">
    <property type="entry name" value="TolA/TonB C-terminal domain"/>
    <property type="match status" value="1"/>
</dbReference>
<feature type="region of interest" description="Disordered" evidence="5">
    <location>
        <begin position="45"/>
        <end position="141"/>
    </location>
</feature>
<name>Q2NCR3_ERYLH</name>
<organism evidence="8 9">
    <name type="scientific">Erythrobacter litoralis (strain HTCC2594)</name>
    <dbReference type="NCBI Taxonomy" id="314225"/>
    <lineage>
        <taxon>Bacteria</taxon>
        <taxon>Pseudomonadati</taxon>
        <taxon>Pseudomonadota</taxon>
        <taxon>Alphaproteobacteria</taxon>
        <taxon>Sphingomonadales</taxon>
        <taxon>Erythrobacteraceae</taxon>
        <taxon>Erythrobacter/Porphyrobacter group</taxon>
        <taxon>Erythrobacter</taxon>
    </lineage>
</organism>
<sequence>MAYTDTRNTSARAPAVIGVAIIHAAIGVVLVTGLASTISETFTPPPLIGGQIELPPPPPPEPTPEPRVEPEPNAAPPVYTPAPPFQLDPQPPVLDTTDLLPPPTPLPIPKAIPGPSPRPSVTPSPSKLFDPVAPKPRNGDWVTDNDYRSSWINRGWEGTAGFRLEIGKSGRVENCTITRSTGHGALDDATCALVKRRARFEAARNDQGDVVSGRFSSAVRWQIPE</sequence>
<dbReference type="GO" id="GO:0016020">
    <property type="term" value="C:membrane"/>
    <property type="evidence" value="ECO:0007669"/>
    <property type="project" value="UniProtKB-SubCell"/>
</dbReference>
<dbReference type="HOGENOM" id="CLU_076057_5_2_5"/>
<evidence type="ECO:0000256" key="6">
    <source>
        <dbReference type="SAM" id="Phobius"/>
    </source>
</evidence>
<dbReference type="KEGG" id="eli:ELI_02180"/>
<feature type="compositionally biased region" description="Pro residues" evidence="5">
    <location>
        <begin position="73"/>
        <end position="92"/>
    </location>
</feature>
<evidence type="ECO:0000256" key="2">
    <source>
        <dbReference type="ARBA" id="ARBA00022692"/>
    </source>
</evidence>
<proteinExistence type="predicted"/>
<evidence type="ECO:0000256" key="5">
    <source>
        <dbReference type="SAM" id="MobiDB-lite"/>
    </source>
</evidence>
<keyword evidence="2 6" id="KW-0812">Transmembrane</keyword>
<feature type="compositionally biased region" description="Pro residues" evidence="5">
    <location>
        <begin position="54"/>
        <end position="63"/>
    </location>
</feature>
<keyword evidence="9" id="KW-1185">Reference proteome</keyword>
<keyword evidence="4 6" id="KW-0472">Membrane</keyword>
<dbReference type="Pfam" id="PF03544">
    <property type="entry name" value="TonB_C"/>
    <property type="match status" value="1"/>
</dbReference>
<dbReference type="InterPro" id="IPR006260">
    <property type="entry name" value="TonB/TolA_C"/>
</dbReference>
<accession>Q2NCR3</accession>
<reference evidence="9" key="1">
    <citation type="journal article" date="2009" name="J. Bacteriol.">
        <title>Complete genome sequence of Erythrobacter litoralis HTCC2594.</title>
        <authorList>
            <person name="Oh H.M."/>
            <person name="Giovannoni S.J."/>
            <person name="Ferriera S."/>
            <person name="Johnson J."/>
            <person name="Cho J.C."/>
        </authorList>
    </citation>
    <scope>NUCLEOTIDE SEQUENCE [LARGE SCALE GENOMIC DNA]</scope>
    <source>
        <strain evidence="9">HTCC2594</strain>
    </source>
</reference>
<protein>
    <recommendedName>
        <fullName evidence="7">TonB C-terminal domain-containing protein</fullName>
    </recommendedName>
</protein>
<dbReference type="Gene3D" id="3.30.1150.10">
    <property type="match status" value="1"/>
</dbReference>
<evidence type="ECO:0000259" key="7">
    <source>
        <dbReference type="PROSITE" id="PS52015"/>
    </source>
</evidence>
<dbReference type="PROSITE" id="PS52015">
    <property type="entry name" value="TONB_CTD"/>
    <property type="match status" value="1"/>
</dbReference>
<feature type="compositionally biased region" description="Pro residues" evidence="5">
    <location>
        <begin position="100"/>
        <end position="122"/>
    </location>
</feature>
<dbReference type="OrthoDB" id="7585155at2"/>